<dbReference type="PANTHER" id="PTHR43214">
    <property type="entry name" value="TWO-COMPONENT RESPONSE REGULATOR"/>
    <property type="match status" value="1"/>
</dbReference>
<evidence type="ECO:0000256" key="6">
    <source>
        <dbReference type="PROSITE-ProRule" id="PRU00169"/>
    </source>
</evidence>
<accession>A0A553ZV92</accession>
<protein>
    <submittedName>
        <fullName evidence="9">Response regulator transcription factor</fullName>
    </submittedName>
</protein>
<evidence type="ECO:0000313" key="9">
    <source>
        <dbReference type="EMBL" id="TSB45255.1"/>
    </source>
</evidence>
<reference evidence="9 10" key="1">
    <citation type="submission" date="2019-07" db="EMBL/GenBank/DDBJ databases">
        <authorList>
            <person name="Park Y.J."/>
            <person name="Jeong S.E."/>
            <person name="Jung H.S."/>
        </authorList>
    </citation>
    <scope>NUCLEOTIDE SEQUENCE [LARGE SCALE GENOMIC DNA]</scope>
    <source>
        <strain evidence="10">P16(2019)</strain>
    </source>
</reference>
<dbReference type="GO" id="GO:0006355">
    <property type="term" value="P:regulation of DNA-templated transcription"/>
    <property type="evidence" value="ECO:0007669"/>
    <property type="project" value="InterPro"/>
</dbReference>
<dbReference type="InterPro" id="IPR011006">
    <property type="entry name" value="CheY-like_superfamily"/>
</dbReference>
<sequence>MVKILLAEDQRIVRQGLKMMIEQDPALQVVSEASNGLEAVEAFNSKIIDLVLMDIRMPVMTGLEATEKIRSQHPDALILILTTFADDEYAFEALRLGAVGYILKDADNDKLLHSIHSALRGGLSLDDQVAASVLPKLLEHNRGSSESHDLTERERSILALIGAGKNNQEIAAELFLSVGTVKNYVSQLLTKVEARDRTQLAIYAIRNHVV</sequence>
<evidence type="ECO:0000256" key="4">
    <source>
        <dbReference type="ARBA" id="ARBA00023125"/>
    </source>
</evidence>
<dbReference type="RefSeq" id="WP_143850150.1">
    <property type="nucleotide sequence ID" value="NZ_VLXZ01000013.1"/>
</dbReference>
<feature type="domain" description="HTH luxR-type" evidence="7">
    <location>
        <begin position="143"/>
        <end position="208"/>
    </location>
</feature>
<evidence type="ECO:0000256" key="3">
    <source>
        <dbReference type="ARBA" id="ARBA00023015"/>
    </source>
</evidence>
<dbReference type="GO" id="GO:0003677">
    <property type="term" value="F:DNA binding"/>
    <property type="evidence" value="ECO:0007669"/>
    <property type="project" value="UniProtKB-KW"/>
</dbReference>
<evidence type="ECO:0000259" key="7">
    <source>
        <dbReference type="PROSITE" id="PS50043"/>
    </source>
</evidence>
<dbReference type="OrthoDB" id="9780153at2"/>
<dbReference type="AlphaFoldDB" id="A0A553ZV92"/>
<keyword evidence="5" id="KW-0804">Transcription</keyword>
<comment type="subcellular location">
    <subcellularLocation>
        <location evidence="1">Cytoplasm</location>
    </subcellularLocation>
</comment>
<dbReference type="InterPro" id="IPR058245">
    <property type="entry name" value="NreC/VraR/RcsB-like_REC"/>
</dbReference>
<dbReference type="SMART" id="SM00421">
    <property type="entry name" value="HTH_LUXR"/>
    <property type="match status" value="1"/>
</dbReference>
<dbReference type="Proteomes" id="UP000318521">
    <property type="component" value="Unassembled WGS sequence"/>
</dbReference>
<dbReference type="PANTHER" id="PTHR43214:SF43">
    <property type="entry name" value="TWO-COMPONENT RESPONSE REGULATOR"/>
    <property type="match status" value="1"/>
</dbReference>
<dbReference type="PROSITE" id="PS50110">
    <property type="entry name" value="RESPONSE_REGULATORY"/>
    <property type="match status" value="1"/>
</dbReference>
<feature type="domain" description="Response regulatory" evidence="8">
    <location>
        <begin position="3"/>
        <end position="119"/>
    </location>
</feature>
<dbReference type="Pfam" id="PF00196">
    <property type="entry name" value="GerE"/>
    <property type="match status" value="1"/>
</dbReference>
<dbReference type="SUPFAM" id="SSF46894">
    <property type="entry name" value="C-terminal effector domain of the bipartite response regulators"/>
    <property type="match status" value="1"/>
</dbReference>
<evidence type="ECO:0000256" key="5">
    <source>
        <dbReference type="ARBA" id="ARBA00023163"/>
    </source>
</evidence>
<dbReference type="EMBL" id="VLXZ01000013">
    <property type="protein sequence ID" value="TSB45255.1"/>
    <property type="molecule type" value="Genomic_DNA"/>
</dbReference>
<dbReference type="GO" id="GO:0005737">
    <property type="term" value="C:cytoplasm"/>
    <property type="evidence" value="ECO:0007669"/>
    <property type="project" value="UniProtKB-SubCell"/>
</dbReference>
<dbReference type="InterPro" id="IPR039420">
    <property type="entry name" value="WalR-like"/>
</dbReference>
<evidence type="ECO:0000313" key="10">
    <source>
        <dbReference type="Proteomes" id="UP000318521"/>
    </source>
</evidence>
<evidence type="ECO:0000259" key="8">
    <source>
        <dbReference type="PROSITE" id="PS50110"/>
    </source>
</evidence>
<evidence type="ECO:0000256" key="1">
    <source>
        <dbReference type="ARBA" id="ARBA00004496"/>
    </source>
</evidence>
<feature type="modified residue" description="4-aspartylphosphate" evidence="6">
    <location>
        <position position="54"/>
    </location>
</feature>
<dbReference type="CDD" id="cd17535">
    <property type="entry name" value="REC_NarL-like"/>
    <property type="match status" value="1"/>
</dbReference>
<dbReference type="Pfam" id="PF00072">
    <property type="entry name" value="Response_reg"/>
    <property type="match status" value="1"/>
</dbReference>
<evidence type="ECO:0000256" key="2">
    <source>
        <dbReference type="ARBA" id="ARBA00022553"/>
    </source>
</evidence>
<dbReference type="CDD" id="cd06170">
    <property type="entry name" value="LuxR_C_like"/>
    <property type="match status" value="1"/>
</dbReference>
<dbReference type="SMART" id="SM00448">
    <property type="entry name" value="REC"/>
    <property type="match status" value="1"/>
</dbReference>
<keyword evidence="4" id="KW-0238">DNA-binding</keyword>
<gene>
    <name evidence="9" type="ORF">FN960_17475</name>
</gene>
<organism evidence="9 10">
    <name type="scientific">Alkalicoccobacillus porphyridii</name>
    <dbReference type="NCBI Taxonomy" id="2597270"/>
    <lineage>
        <taxon>Bacteria</taxon>
        <taxon>Bacillati</taxon>
        <taxon>Bacillota</taxon>
        <taxon>Bacilli</taxon>
        <taxon>Bacillales</taxon>
        <taxon>Bacillaceae</taxon>
        <taxon>Alkalicoccobacillus</taxon>
    </lineage>
</organism>
<keyword evidence="3" id="KW-0805">Transcription regulation</keyword>
<dbReference type="SUPFAM" id="SSF52172">
    <property type="entry name" value="CheY-like"/>
    <property type="match status" value="1"/>
</dbReference>
<name>A0A553ZV92_9BACI</name>
<dbReference type="PROSITE" id="PS50043">
    <property type="entry name" value="HTH_LUXR_2"/>
    <property type="match status" value="1"/>
</dbReference>
<dbReference type="PRINTS" id="PR00038">
    <property type="entry name" value="HTHLUXR"/>
</dbReference>
<dbReference type="InterPro" id="IPR001789">
    <property type="entry name" value="Sig_transdc_resp-reg_receiver"/>
</dbReference>
<dbReference type="GO" id="GO:0000160">
    <property type="term" value="P:phosphorelay signal transduction system"/>
    <property type="evidence" value="ECO:0007669"/>
    <property type="project" value="InterPro"/>
</dbReference>
<keyword evidence="2 6" id="KW-0597">Phosphoprotein</keyword>
<comment type="caution">
    <text evidence="9">The sequence shown here is derived from an EMBL/GenBank/DDBJ whole genome shotgun (WGS) entry which is preliminary data.</text>
</comment>
<dbReference type="Gene3D" id="3.40.50.2300">
    <property type="match status" value="1"/>
</dbReference>
<proteinExistence type="predicted"/>
<dbReference type="InterPro" id="IPR016032">
    <property type="entry name" value="Sig_transdc_resp-reg_C-effctor"/>
</dbReference>
<dbReference type="InterPro" id="IPR000792">
    <property type="entry name" value="Tscrpt_reg_LuxR_C"/>
</dbReference>
<keyword evidence="10" id="KW-1185">Reference proteome</keyword>